<dbReference type="InterPro" id="IPR002933">
    <property type="entry name" value="Peptidase_M20"/>
</dbReference>
<evidence type="ECO:0000259" key="4">
    <source>
        <dbReference type="Pfam" id="PF07687"/>
    </source>
</evidence>
<dbReference type="PANTHER" id="PTHR43270:SF12">
    <property type="entry name" value="SUCCINYL-DIAMINOPIMELATE DESUCCINYLASE"/>
    <property type="match status" value="1"/>
</dbReference>
<dbReference type="Gene3D" id="3.30.70.360">
    <property type="match status" value="1"/>
</dbReference>
<sequence length="595" mass="63380">MISVCWSLHRERQARHHLRADRRPHDSTIVLVDRKAIATSPRPSGIGSDNDACGLLSAGRIAIDPNGIPRHERLSGTRWTRIATRSAAAHSSGGSSGWSRGGFLSAARLRGTLGATPATEGHTMTHNVIDLGSDTDLAEVVAGLMPGLWRDLADLVRIPSVFPSPDVARARQAIVKLFRDANITEAVELSLTHQGKPITPLVYADRAGPEKSPTVLLYAHYDVQPANKAHWHVTEPFTPKEVLSGTDKRLYGRGAADDKSGVMLHLAVARAFGGKLPVHLKLMLEGEEENGTGLLEDYLTAHPGDPRFKADLVIVADTGNVARGRPTVTSTLRGVVTVDVTVHTLRKTIHSGMYGGPVPDAFTCLVRMLSTLHDASGDVAVKGLAIDDLPWPAVDETQLRKEAAMLDGVPFVGTGTLAQRLYGRASVNVVGLDAGLPLPDKSANVLRDKASARISMRTAPTQNPAAAQRALIDHLKAHAPWGVQVETTPGITAYGFSANPKGSYFPLVEQALKAAYPGSTKVERAGQGGSIPLVHAFQVVNPNADIVLWGCEEPVCGIHGPDESVSHAELQAMATAEVLLLDRIGKSDHHNGGAM</sequence>
<evidence type="ECO:0000256" key="1">
    <source>
        <dbReference type="ARBA" id="ARBA00022670"/>
    </source>
</evidence>
<dbReference type="SUPFAM" id="SSF53187">
    <property type="entry name" value="Zn-dependent exopeptidases"/>
    <property type="match status" value="1"/>
</dbReference>
<dbReference type="PANTHER" id="PTHR43270">
    <property type="entry name" value="BETA-ALA-HIS DIPEPTIDASE"/>
    <property type="match status" value="1"/>
</dbReference>
<gene>
    <name evidence="5" type="ORF">FXN61_08835</name>
</gene>
<dbReference type="InterPro" id="IPR051458">
    <property type="entry name" value="Cyt/Met_Dipeptidase"/>
</dbReference>
<evidence type="ECO:0000313" key="5">
    <source>
        <dbReference type="EMBL" id="NKE56935.1"/>
    </source>
</evidence>
<dbReference type="InterPro" id="IPR011650">
    <property type="entry name" value="Peptidase_M20_dimer"/>
</dbReference>
<name>A0ABX1FDE0_9PSEU</name>
<keyword evidence="1" id="KW-0645">Protease</keyword>
<keyword evidence="2" id="KW-0479">Metal-binding</keyword>
<keyword evidence="6" id="KW-1185">Reference proteome</keyword>
<accession>A0ABX1FDE0</accession>
<dbReference type="Gene3D" id="3.40.630.10">
    <property type="entry name" value="Zn peptidases"/>
    <property type="match status" value="1"/>
</dbReference>
<feature type="domain" description="Peptidase M20 dimerisation" evidence="4">
    <location>
        <begin position="332"/>
        <end position="482"/>
    </location>
</feature>
<dbReference type="Pfam" id="PF01546">
    <property type="entry name" value="Peptidase_M20"/>
    <property type="match status" value="1"/>
</dbReference>
<evidence type="ECO:0000313" key="6">
    <source>
        <dbReference type="Proteomes" id="UP001515943"/>
    </source>
</evidence>
<keyword evidence="3" id="KW-0378">Hydrolase</keyword>
<proteinExistence type="predicted"/>
<evidence type="ECO:0000256" key="3">
    <source>
        <dbReference type="ARBA" id="ARBA00022801"/>
    </source>
</evidence>
<reference evidence="5 6" key="1">
    <citation type="submission" date="2019-08" db="EMBL/GenBank/DDBJ databases">
        <title>Lentzea from Indian Himalayas.</title>
        <authorList>
            <person name="Mandal S."/>
            <person name="Mallick Gupta A."/>
            <person name="Maiti P.K."/>
            <person name="Sarkar J."/>
            <person name="Mandal S."/>
        </authorList>
    </citation>
    <scope>NUCLEOTIDE SEQUENCE [LARGE SCALE GENOMIC DNA]</scope>
    <source>
        <strain evidence="5 6">PSKA42</strain>
    </source>
</reference>
<dbReference type="Pfam" id="PF07687">
    <property type="entry name" value="M20_dimer"/>
    <property type="match status" value="1"/>
</dbReference>
<organism evidence="5 6">
    <name type="scientific">Lentzea indica</name>
    <dbReference type="NCBI Taxonomy" id="2604800"/>
    <lineage>
        <taxon>Bacteria</taxon>
        <taxon>Bacillati</taxon>
        <taxon>Actinomycetota</taxon>
        <taxon>Actinomycetes</taxon>
        <taxon>Pseudonocardiales</taxon>
        <taxon>Pseudonocardiaceae</taxon>
        <taxon>Lentzea</taxon>
    </lineage>
</organism>
<protein>
    <submittedName>
        <fullName evidence="5">M20/M25/M40 family metallo-hydrolase</fullName>
    </submittedName>
</protein>
<evidence type="ECO:0000256" key="2">
    <source>
        <dbReference type="ARBA" id="ARBA00022723"/>
    </source>
</evidence>
<comment type="caution">
    <text evidence="5">The sequence shown here is derived from an EMBL/GenBank/DDBJ whole genome shotgun (WGS) entry which is preliminary data.</text>
</comment>
<dbReference type="Proteomes" id="UP001515943">
    <property type="component" value="Unassembled WGS sequence"/>
</dbReference>
<dbReference type="EMBL" id="VSRL01000022">
    <property type="protein sequence ID" value="NKE56935.1"/>
    <property type="molecule type" value="Genomic_DNA"/>
</dbReference>
<dbReference type="NCBIfam" id="NF005914">
    <property type="entry name" value="PRK07907.1"/>
    <property type="match status" value="1"/>
</dbReference>